<keyword evidence="5" id="KW-1185">Reference proteome</keyword>
<keyword evidence="1 4" id="KW-0808">Transferase</keyword>
<dbReference type="InterPro" id="IPR050065">
    <property type="entry name" value="GlmU-like"/>
</dbReference>
<dbReference type="CDD" id="cd04183">
    <property type="entry name" value="GT2_BcE_like"/>
    <property type="match status" value="2"/>
</dbReference>
<dbReference type="SUPFAM" id="SSF53448">
    <property type="entry name" value="Nucleotide-diphospho-sugar transferases"/>
    <property type="match status" value="2"/>
</dbReference>
<evidence type="ECO:0000259" key="3">
    <source>
        <dbReference type="Pfam" id="PF00483"/>
    </source>
</evidence>
<dbReference type="InterPro" id="IPR029044">
    <property type="entry name" value="Nucleotide-diphossugar_trans"/>
</dbReference>
<dbReference type="RefSeq" id="WP_145638895.1">
    <property type="nucleotide sequence ID" value="NZ_VIWP01000004.1"/>
</dbReference>
<dbReference type="InterPro" id="IPR005835">
    <property type="entry name" value="NTP_transferase_dom"/>
</dbReference>
<dbReference type="PANTHER" id="PTHR43584">
    <property type="entry name" value="NUCLEOTIDYL TRANSFERASE"/>
    <property type="match status" value="1"/>
</dbReference>
<evidence type="ECO:0000256" key="2">
    <source>
        <dbReference type="ARBA" id="ARBA00022695"/>
    </source>
</evidence>
<protein>
    <submittedName>
        <fullName evidence="4">MobA-like NTP transferase protein</fullName>
    </submittedName>
</protein>
<feature type="domain" description="Nucleotidyl transferase" evidence="3">
    <location>
        <begin position="20"/>
        <end position="180"/>
    </location>
</feature>
<reference evidence="4 5" key="1">
    <citation type="submission" date="2019-06" db="EMBL/GenBank/DDBJ databases">
        <title>Sorghum-associated microbial communities from plants grown in Nebraska, USA.</title>
        <authorList>
            <person name="Schachtman D."/>
        </authorList>
    </citation>
    <scope>NUCLEOTIDE SEQUENCE [LARGE SCALE GENOMIC DNA]</scope>
    <source>
        <strain evidence="4 5">1225</strain>
    </source>
</reference>
<proteinExistence type="predicted"/>
<dbReference type="AlphaFoldDB" id="A0A561QSE6"/>
<organism evidence="4 5">
    <name type="scientific">Neorhizobium alkalisoli</name>
    <dbReference type="NCBI Taxonomy" id="528178"/>
    <lineage>
        <taxon>Bacteria</taxon>
        <taxon>Pseudomonadati</taxon>
        <taxon>Pseudomonadota</taxon>
        <taxon>Alphaproteobacteria</taxon>
        <taxon>Hyphomicrobiales</taxon>
        <taxon>Rhizobiaceae</taxon>
        <taxon>Rhizobium/Agrobacterium group</taxon>
        <taxon>Neorhizobium</taxon>
    </lineage>
</organism>
<feature type="domain" description="Nucleotidyl transferase" evidence="3">
    <location>
        <begin position="261"/>
        <end position="432"/>
    </location>
</feature>
<dbReference type="Proteomes" id="UP000320653">
    <property type="component" value="Unassembled WGS sequence"/>
</dbReference>
<dbReference type="Pfam" id="PF00483">
    <property type="entry name" value="NTP_transferase"/>
    <property type="match status" value="2"/>
</dbReference>
<evidence type="ECO:0000313" key="5">
    <source>
        <dbReference type="Proteomes" id="UP000320653"/>
    </source>
</evidence>
<sequence length="499" mass="55486">MRYLVPMAGQSDFFPKSEYTFPKPLVEIGGRPMIAHVINGIQAYDPEAEFIFVVRKEDCDRFSLDSSLALLCDRPCKVVPLVEPTRGSACTALMAIEEIADDEPLVICNGDQVINADIKVINDRFLAQEVDAAVITFPSVHPRWSYAAANDEGSVIEVAEKRVLSRRAIAGYYFFRRGMGFVEAAMKSIDNNASVDGSFYIAPTLNEFILTTGKVSYHDIREDQFHSMYSPQRVEVYQRWLEARALAEPVMQKPLQIVIPMAGLGSRFANAGYAKPKPFIDVNGATMIERVLENLQTPDARFILLARQEHVDAEPEIVKKLLARGDVEIVPVSKVTEGAACTIALARPVLDPDAPMLIANCDQIIDFECAAYIRDAVSRDLAGSILVFHDKDRDPKWSFAKLDAAGLVTEVQEKKAISDLATVGLYYFAKAHYFMDSALDMIAKNERVNNEFYVCPVYNYMIADKKVTGVFEVKPDAMHGIGTPADLDAYLELLKTRAA</sequence>
<evidence type="ECO:0000256" key="1">
    <source>
        <dbReference type="ARBA" id="ARBA00022679"/>
    </source>
</evidence>
<keyword evidence="2" id="KW-0548">Nucleotidyltransferase</keyword>
<dbReference type="PANTHER" id="PTHR43584:SF8">
    <property type="entry name" value="N-ACETYLMURAMATE ALPHA-1-PHOSPHATE URIDYLYLTRANSFERASE"/>
    <property type="match status" value="1"/>
</dbReference>
<accession>A0A561QSE6</accession>
<dbReference type="OrthoDB" id="9788272at2"/>
<gene>
    <name evidence="4" type="ORF">FHW37_104501</name>
</gene>
<dbReference type="EMBL" id="VIWP01000004">
    <property type="protein sequence ID" value="TWF53226.1"/>
    <property type="molecule type" value="Genomic_DNA"/>
</dbReference>
<dbReference type="GO" id="GO:0016779">
    <property type="term" value="F:nucleotidyltransferase activity"/>
    <property type="evidence" value="ECO:0007669"/>
    <property type="project" value="UniProtKB-KW"/>
</dbReference>
<dbReference type="Gene3D" id="3.90.550.10">
    <property type="entry name" value="Spore Coat Polysaccharide Biosynthesis Protein SpsA, Chain A"/>
    <property type="match status" value="2"/>
</dbReference>
<comment type="caution">
    <text evidence="4">The sequence shown here is derived from an EMBL/GenBank/DDBJ whole genome shotgun (WGS) entry which is preliminary data.</text>
</comment>
<evidence type="ECO:0000313" key="4">
    <source>
        <dbReference type="EMBL" id="TWF53226.1"/>
    </source>
</evidence>
<name>A0A561QSE6_9HYPH</name>